<protein>
    <recommendedName>
        <fullName evidence="4">RRM domain-containing protein</fullName>
    </recommendedName>
</protein>
<feature type="compositionally biased region" description="Basic residues" evidence="1">
    <location>
        <begin position="966"/>
        <end position="976"/>
    </location>
</feature>
<feature type="region of interest" description="Disordered" evidence="1">
    <location>
        <begin position="371"/>
        <end position="401"/>
    </location>
</feature>
<sequence length="1145" mass="122220">MLPSHAQNDTQNHGLHPPKLEHKDHEPIQAPATAPTSVPIRAPAASSNLSTPRPPIVSGQIISSSGNDLPARPAFLGHLGLRSHSSQHGPGRSNASDDIGDQKSVSHIASNQAQTRWTSEKSSRSTEILPPHSLPHRPPPATVNLDIPSSGAQPEQRILNTTPSFPDSTMVLSPGGGRMSTVPRGGHRFRGRQDHQNQRIFNNAGHYPSRNRQPVIGPEAAEPVQGHVRHWRRNDTLPNVNSRYYSNPRCNNSGTDPYEYNDCGCGDCSGKNKSVWVRVRNRDFDNNDILARLKFGLGTRFGDVDDVVPVPHRTGSAFIVRFQSEDSVAEALGMEHLDLPETNLSISIEPTHRSKWIVKAYSGVEQSKRQNFEPRHHHHLQQPQQFHPQQHQQYSFMPPPQFNPGMYSGVAGCGPVPFAPREPQQMRPFNQQAIPPPHPNYPYPPRGPPVTHLQYRGPDTSYGPNCGPQYMGGQQQQLPVWQLVPGQQGFHHGSGQAPVGHSEKTTSLKPQCIDSAACKSQSKPSFEEMPKNKEFSGQQSPPQQQQQHQQQQQGAASPKRQQASGQVSNHGARVLLPSATLPKVADEESRDKEGPASASVIAAATPTGNVEQLSTALGKRKDQPAASDVDPAAKGIDTVEADRKSATCAQIPETCALVASTVVDDHSCAITSTSTDNKNEEVSERASDGTAALGNEVSKTPVNDETSTVVEKSAESVTRDPASDPAPSNACTLALPSQSDTVPMSVSPGASSSKAMSTSSTQRTSSPHQTYTKTPFNSEARDSNSGKHHRLVSLSPSSPTPTNNKSGTGMASKENGDGQQQHDKTNESPHVLNAAAREFEFPGQGRGTVRLRRKMAKASVLDDTKSPQDTGTTTVNELRNQDQQPMPTTDATGLQKQCASKAEAEAEAASEAKSDAQAVLPGKETGQSVSRPLQVVLTNSGEESRGSVPSGKVPDPKASVTSSLKVPKRRRRHAKKSSLSAQESCSDRGDGSDRSRQASPINAGGRRAVSSAAPASTSAGKENPTAQSDSIPRSHSSPDSVGASQASQADDAKRSTKDDKPKLPIAECSTGTSKQITASEDAGSKTEVQGTETRNSSASSPGTPNSGSAPKNATLRKSTSSNVLDEKAWPSLSSSGAASPREKST</sequence>
<feature type="compositionally biased region" description="Basic and acidic residues" evidence="1">
    <location>
        <begin position="814"/>
        <end position="827"/>
    </location>
</feature>
<feature type="compositionally biased region" description="Polar residues" evidence="1">
    <location>
        <begin position="1086"/>
        <end position="1123"/>
    </location>
</feature>
<feature type="compositionally biased region" description="Basic and acidic residues" evidence="1">
    <location>
        <begin position="18"/>
        <end position="27"/>
    </location>
</feature>
<proteinExistence type="predicted"/>
<accession>A0A9P7MHG6</accession>
<feature type="compositionally biased region" description="Low complexity" evidence="1">
    <location>
        <begin position="536"/>
        <end position="562"/>
    </location>
</feature>
<feature type="compositionally biased region" description="Polar residues" evidence="1">
    <location>
        <begin position="1069"/>
        <end position="1078"/>
    </location>
</feature>
<evidence type="ECO:0000313" key="3">
    <source>
        <dbReference type="Proteomes" id="UP000706124"/>
    </source>
</evidence>
<feature type="compositionally biased region" description="Basic and acidic residues" evidence="1">
    <location>
        <begin position="1050"/>
        <end position="1062"/>
    </location>
</feature>
<name>A0A9P7MHG6_9HYPO</name>
<feature type="compositionally biased region" description="Polar residues" evidence="1">
    <location>
        <begin position="83"/>
        <end position="96"/>
    </location>
</feature>
<feature type="compositionally biased region" description="Low complexity" evidence="1">
    <location>
        <begin position="1003"/>
        <end position="1020"/>
    </location>
</feature>
<reference evidence="2 3" key="1">
    <citation type="journal article" date="2020" name="bioRxiv">
        <title>Whole genome comparisons of ergot fungi reveals the divergence and evolution of species within the genus Claviceps are the result of varying mechanisms driving genome evolution and host range expansion.</title>
        <authorList>
            <person name="Wyka S.A."/>
            <person name="Mondo S.J."/>
            <person name="Liu M."/>
            <person name="Dettman J."/>
            <person name="Nalam V."/>
            <person name="Broders K.D."/>
        </authorList>
    </citation>
    <scope>NUCLEOTIDE SEQUENCE [LARGE SCALE GENOMIC DNA]</scope>
    <source>
        <strain evidence="2 3">CCC 1485</strain>
    </source>
</reference>
<feature type="compositionally biased region" description="Low complexity" evidence="1">
    <location>
        <begin position="895"/>
        <end position="918"/>
    </location>
</feature>
<feature type="compositionally biased region" description="Polar residues" evidence="1">
    <location>
        <begin position="762"/>
        <end position="777"/>
    </location>
</feature>
<feature type="compositionally biased region" description="Polar residues" evidence="1">
    <location>
        <begin position="925"/>
        <end position="941"/>
    </location>
</feature>
<feature type="compositionally biased region" description="Basic and acidic residues" evidence="1">
    <location>
        <begin position="584"/>
        <end position="594"/>
    </location>
</feature>
<evidence type="ECO:0008006" key="4">
    <source>
        <dbReference type="Google" id="ProtNLM"/>
    </source>
</evidence>
<feature type="compositionally biased region" description="Polar residues" evidence="1">
    <location>
        <begin position="1"/>
        <end position="13"/>
    </location>
</feature>
<feature type="region of interest" description="Disordered" evidence="1">
    <location>
        <begin position="486"/>
        <end position="634"/>
    </location>
</feature>
<feature type="compositionally biased region" description="Basic and acidic residues" evidence="1">
    <location>
        <begin position="712"/>
        <end position="722"/>
    </location>
</feature>
<feature type="compositionally biased region" description="Polar residues" evidence="1">
    <location>
        <begin position="103"/>
        <end position="117"/>
    </location>
</feature>
<dbReference type="EMBL" id="SRPO01000053">
    <property type="protein sequence ID" value="KAG5944574.1"/>
    <property type="molecule type" value="Genomic_DNA"/>
</dbReference>
<dbReference type="AlphaFoldDB" id="A0A9P7MHG6"/>
<feature type="compositionally biased region" description="Low complexity" evidence="1">
    <location>
        <begin position="795"/>
        <end position="804"/>
    </location>
</feature>
<feature type="compositionally biased region" description="Low complexity" evidence="1">
    <location>
        <begin position="742"/>
        <end position="761"/>
    </location>
</feature>
<keyword evidence="3" id="KW-1185">Reference proteome</keyword>
<feature type="region of interest" description="Disordered" evidence="1">
    <location>
        <begin position="1"/>
        <end position="139"/>
    </location>
</feature>
<feature type="compositionally biased region" description="Polar residues" evidence="1">
    <location>
        <begin position="606"/>
        <end position="615"/>
    </location>
</feature>
<evidence type="ECO:0000313" key="2">
    <source>
        <dbReference type="EMBL" id="KAG5944574.1"/>
    </source>
</evidence>
<feature type="compositionally biased region" description="Polar residues" evidence="1">
    <location>
        <begin position="729"/>
        <end position="741"/>
    </location>
</feature>
<feature type="compositionally biased region" description="Basic and acidic residues" evidence="1">
    <location>
        <begin position="525"/>
        <end position="534"/>
    </location>
</feature>
<organism evidence="2 3">
    <name type="scientific">Claviceps pazoutovae</name>
    <dbReference type="NCBI Taxonomy" id="1649127"/>
    <lineage>
        <taxon>Eukaryota</taxon>
        <taxon>Fungi</taxon>
        <taxon>Dikarya</taxon>
        <taxon>Ascomycota</taxon>
        <taxon>Pezizomycotina</taxon>
        <taxon>Sordariomycetes</taxon>
        <taxon>Hypocreomycetidae</taxon>
        <taxon>Hypocreales</taxon>
        <taxon>Clavicipitaceae</taxon>
        <taxon>Claviceps</taxon>
    </lineage>
</organism>
<dbReference type="Proteomes" id="UP000706124">
    <property type="component" value="Unassembled WGS sequence"/>
</dbReference>
<feature type="compositionally biased region" description="Polar residues" evidence="1">
    <location>
        <begin position="697"/>
        <end position="710"/>
    </location>
</feature>
<feature type="compositionally biased region" description="Polar residues" evidence="1">
    <location>
        <begin position="867"/>
        <end position="894"/>
    </location>
</feature>
<gene>
    <name evidence="2" type="ORF">E4U60_005842</name>
</gene>
<comment type="caution">
    <text evidence="2">The sequence shown here is derived from an EMBL/GenBank/DDBJ whole genome shotgun (WGS) entry which is preliminary data.</text>
</comment>
<evidence type="ECO:0000256" key="1">
    <source>
        <dbReference type="SAM" id="MobiDB-lite"/>
    </source>
</evidence>
<feature type="compositionally biased region" description="Polar residues" evidence="1">
    <location>
        <begin position="1024"/>
        <end position="1048"/>
    </location>
</feature>
<feature type="compositionally biased region" description="Low complexity" evidence="1">
    <location>
        <begin position="381"/>
        <end position="393"/>
    </location>
</feature>
<feature type="compositionally biased region" description="Basic and acidic residues" evidence="1">
    <location>
        <begin position="677"/>
        <end position="687"/>
    </location>
</feature>
<feature type="region of interest" description="Disordered" evidence="1">
    <location>
        <begin position="670"/>
        <end position="1145"/>
    </location>
</feature>
<feature type="compositionally biased region" description="Basic and acidic residues" evidence="1">
    <location>
        <begin position="985"/>
        <end position="996"/>
    </location>
</feature>
<dbReference type="OrthoDB" id="3941926at2759"/>